<feature type="active site" description="Proton donor/acceptor" evidence="6">
    <location>
        <position position="230"/>
    </location>
</feature>
<dbReference type="InterPro" id="IPR027521">
    <property type="entry name" value="Usb1"/>
</dbReference>
<evidence type="ECO:0000256" key="3">
    <source>
        <dbReference type="ARBA" id="ARBA00023239"/>
    </source>
</evidence>
<evidence type="ECO:0000256" key="6">
    <source>
        <dbReference type="HAMAP-Rule" id="MF_03040"/>
    </source>
</evidence>
<evidence type="ECO:0000256" key="4">
    <source>
        <dbReference type="ARBA" id="ARBA00023242"/>
    </source>
</evidence>
<sequence>MSHEDGLAQLVSSYGSDKSSSEDEQLEEIQCKTDQCDKIKTKDLKDGSNFYDNINNAEARGILPLPKGVLDMFKEDTEPEDDPCTHDGRIRSFSHFPGNWAMHVYIPFKANVHFESLVASLVDNLSITMSCDVHMFPCDELHMSVSKTVPIRHYWIEPITEQLRNGLSSLKSFVCVLQCPGLYTNDEKTRSFVALKIMTENKKFQAIVNVVDRVFQQFSLPSFYKDPSFHVSVAWLLGDICSTERDKLQTQLQDVFDAQVCEKETGRSLVLEVREVHCKIGNKRFVFQLHNT</sequence>
<dbReference type="PANTHER" id="PTHR13522">
    <property type="entry name" value="U6 SNRNA PHOSPHODIESTERASE 1"/>
    <property type="match status" value="1"/>
</dbReference>
<keyword evidence="1 6" id="KW-0540">Nuclease</keyword>
<comment type="subcellular location">
    <subcellularLocation>
        <location evidence="6">Nucleus</location>
    </subcellularLocation>
</comment>
<keyword evidence="9" id="KW-1185">Reference proteome</keyword>
<dbReference type="Gene3D" id="3.90.1140.10">
    <property type="entry name" value="Cyclic phosphodiesterase"/>
    <property type="match status" value="1"/>
</dbReference>
<evidence type="ECO:0000256" key="1">
    <source>
        <dbReference type="ARBA" id="ARBA00022722"/>
    </source>
</evidence>
<dbReference type="EMBL" id="CALNXK010000014">
    <property type="protein sequence ID" value="CAH3046054.1"/>
    <property type="molecule type" value="Genomic_DNA"/>
</dbReference>
<protein>
    <recommendedName>
        <fullName evidence="6">U6 snRNA phosphodiesterase</fullName>
        <ecNumber evidence="6">3.1.4.-</ecNumber>
    </recommendedName>
</protein>
<keyword evidence="2 6" id="KW-0378">Hydrolase</keyword>
<feature type="region of interest" description="Disordered" evidence="7">
    <location>
        <begin position="1"/>
        <end position="29"/>
    </location>
</feature>
<evidence type="ECO:0000313" key="9">
    <source>
        <dbReference type="Proteomes" id="UP001159405"/>
    </source>
</evidence>
<dbReference type="Proteomes" id="UP001159405">
    <property type="component" value="Unassembled WGS sequence"/>
</dbReference>
<dbReference type="EC" id="3.1.4.-" evidence="6"/>
<name>A0ABN8NBE2_9CNID</name>
<comment type="similarity">
    <text evidence="6">Belongs to the 2H phosphoesterase superfamily. USB1 family.</text>
</comment>
<reference evidence="8 9" key="1">
    <citation type="submission" date="2022-05" db="EMBL/GenBank/DDBJ databases">
        <authorList>
            <consortium name="Genoscope - CEA"/>
            <person name="William W."/>
        </authorList>
    </citation>
    <scope>NUCLEOTIDE SEQUENCE [LARGE SCALE GENOMIC DNA]</scope>
</reference>
<accession>A0ABN8NBE2</accession>
<comment type="function">
    <text evidence="6">Phosphodiesterase responsible for the U6 snRNA 3' end processing. Acts as an exoribonuclease (RNase) responsible for trimming the poly(U) tract of the last nucleotides in the pre-U6 snRNA molecule, leading to the formation of mature U6 snRNA.</text>
</comment>
<gene>
    <name evidence="8" type="ORF">PLOB_00008333</name>
</gene>
<comment type="catalytic activity">
    <reaction evidence="5">
        <text>a 3'-end uridylyl-uridine-RNA = a 3'-end 2',3'-cyclophospho-uridine-RNA + uridine</text>
        <dbReference type="Rhea" id="RHEA:46052"/>
        <dbReference type="Rhea" id="RHEA-COMP:17384"/>
        <dbReference type="Rhea" id="RHEA-COMP:17385"/>
        <dbReference type="ChEBI" id="CHEBI:16704"/>
        <dbReference type="ChEBI" id="CHEBI:85643"/>
        <dbReference type="ChEBI" id="CHEBI:85644"/>
    </reaction>
    <physiologicalReaction direction="left-to-right" evidence="5">
        <dbReference type="Rhea" id="RHEA:46053"/>
    </physiologicalReaction>
</comment>
<keyword evidence="3" id="KW-0456">Lyase</keyword>
<dbReference type="Pfam" id="PF09749">
    <property type="entry name" value="HVSL"/>
    <property type="match status" value="1"/>
</dbReference>
<keyword evidence="4 6" id="KW-0539">Nucleus</keyword>
<feature type="active site" description="Proton donor/acceptor" evidence="6">
    <location>
        <position position="142"/>
    </location>
</feature>
<evidence type="ECO:0000256" key="7">
    <source>
        <dbReference type="SAM" id="MobiDB-lite"/>
    </source>
</evidence>
<evidence type="ECO:0000256" key="2">
    <source>
        <dbReference type="ARBA" id="ARBA00022801"/>
    </source>
</evidence>
<organism evidence="8 9">
    <name type="scientific">Porites lobata</name>
    <dbReference type="NCBI Taxonomy" id="104759"/>
    <lineage>
        <taxon>Eukaryota</taxon>
        <taxon>Metazoa</taxon>
        <taxon>Cnidaria</taxon>
        <taxon>Anthozoa</taxon>
        <taxon>Hexacorallia</taxon>
        <taxon>Scleractinia</taxon>
        <taxon>Fungiina</taxon>
        <taxon>Poritidae</taxon>
        <taxon>Porites</taxon>
    </lineage>
</organism>
<evidence type="ECO:0000256" key="5">
    <source>
        <dbReference type="ARBA" id="ARBA00029300"/>
    </source>
</evidence>
<proteinExistence type="inferred from homology"/>
<dbReference type="HAMAP" id="MF_03040">
    <property type="entry name" value="USB1"/>
    <property type="match status" value="1"/>
</dbReference>
<evidence type="ECO:0000313" key="8">
    <source>
        <dbReference type="EMBL" id="CAH3046054.1"/>
    </source>
</evidence>
<comment type="caution">
    <text evidence="8">The sequence shown here is derived from an EMBL/GenBank/DDBJ whole genome shotgun (WGS) entry which is preliminary data.</text>
</comment>
<dbReference type="PANTHER" id="PTHR13522:SF3">
    <property type="entry name" value="U6 SNRNA PHOSPHODIESTERASE 1"/>
    <property type="match status" value="1"/>
</dbReference>